<dbReference type="RefSeq" id="WP_371394894.1">
    <property type="nucleotide sequence ID" value="NZ_CP163421.1"/>
</dbReference>
<comment type="subunit">
    <text evidence="4">This enzyme consists of two polypeptide chains, which are synthesized in precursor form from a single polypeptide.</text>
</comment>
<evidence type="ECO:0000256" key="5">
    <source>
        <dbReference type="SAM" id="SignalP"/>
    </source>
</evidence>
<comment type="PTM">
    <text evidence="4">Cleaved by autocatalysis into a large and a small subunit.</text>
</comment>
<evidence type="ECO:0000256" key="2">
    <source>
        <dbReference type="ARBA" id="ARBA00001089"/>
    </source>
</evidence>
<dbReference type="InterPro" id="IPR043137">
    <property type="entry name" value="GGT_ssub_C"/>
</dbReference>
<dbReference type="NCBIfam" id="TIGR00066">
    <property type="entry name" value="g_glut_trans"/>
    <property type="match status" value="1"/>
</dbReference>
<dbReference type="PRINTS" id="PR01210">
    <property type="entry name" value="GGTRANSPTASE"/>
</dbReference>
<dbReference type="InterPro" id="IPR043138">
    <property type="entry name" value="GGT_lsub"/>
</dbReference>
<evidence type="ECO:0000313" key="7">
    <source>
        <dbReference type="Proteomes" id="UP001596024"/>
    </source>
</evidence>
<dbReference type="Proteomes" id="UP001596024">
    <property type="component" value="Unassembled WGS sequence"/>
</dbReference>
<dbReference type="Gene3D" id="1.10.246.130">
    <property type="match status" value="1"/>
</dbReference>
<accession>A0ABV9NC21</accession>
<gene>
    <name evidence="6" type="primary">ggt</name>
    <name evidence="6" type="ORF">ACFPB0_02810</name>
</gene>
<comment type="catalytic activity">
    <reaction evidence="3 4">
        <text>an N-terminal (5-L-glutamyl)-[peptide] + an alpha-amino acid = 5-L-glutamyl amino acid + an N-terminal L-alpha-aminoacyl-[peptide]</text>
        <dbReference type="Rhea" id="RHEA:23904"/>
        <dbReference type="Rhea" id="RHEA-COMP:9780"/>
        <dbReference type="Rhea" id="RHEA-COMP:9795"/>
        <dbReference type="ChEBI" id="CHEBI:77644"/>
        <dbReference type="ChEBI" id="CHEBI:78597"/>
        <dbReference type="ChEBI" id="CHEBI:78599"/>
        <dbReference type="ChEBI" id="CHEBI:78608"/>
        <dbReference type="EC" id="2.3.2.2"/>
    </reaction>
</comment>
<sequence length="590" mass="64090">MKTLNALLAAGAVMAFTHLVPASAAQTFHPGDRVTGDHFATRSPIQAINGVTASAQPLASMVGIDILKAGGNAVDAAIAMNAVLGLMEPVGNGIGGDIFVLVYDPETQQVYGLNGAGRSPMGLDIETVRANLTPEGTIPPVGPLAVSVPGAVDGWFALHERFGRLPMEQVLAPAIRYAEDGFPVSHTIAYYWERNMRIFQERYEAGQFSEFDNARATYLNADGRAPAEGEIFRNPDLARTYRLLAEQGRDAYYEGEIARTIDAYMRRIGGWLRYEDFAAHTSEWVDPVTVNYRGYDVWQIPPQGQGMSVLQMLQILEGFDLTSMGYMSADTLHVMIEAKRLAFEDRARFYADPAFQPAPVEWLLSDEYAAERRALISMERAMEQVGPGDPPQIEHNDTTYLSTADSSGMMVSLIQSNYRGMGAGIVADGLGFMFQNRGEAFSLDDDHPNVYEPGKRPFHTIIPGMVTYEGQGYLSFGVMGGAMQPQGHVQVLSNMIDFGLNLQQAGDSARWRHEGSTEPTDGLGTPAGLGVVHLESGVPQDVREELERRGHVLGSSDGGFGGYQAIRRDPVTGVLTGASEMRTDGAAMGY</sequence>
<dbReference type="EC" id="2.3.2.2" evidence="4"/>
<dbReference type="Gene3D" id="3.60.20.40">
    <property type="match status" value="1"/>
</dbReference>
<dbReference type="PANTHER" id="PTHR43881">
    <property type="entry name" value="GAMMA-GLUTAMYLTRANSPEPTIDASE (AFU_ORTHOLOGUE AFUA_4G13580)"/>
    <property type="match status" value="1"/>
</dbReference>
<evidence type="ECO:0000313" key="6">
    <source>
        <dbReference type="EMBL" id="MFC4724213.1"/>
    </source>
</evidence>
<dbReference type="GO" id="GO:0103068">
    <property type="term" value="F:leukotriene C4 gamma-glutamyl transferase activity"/>
    <property type="evidence" value="ECO:0007669"/>
    <property type="project" value="UniProtKB-EC"/>
</dbReference>
<dbReference type="EMBL" id="JBHSGQ010000001">
    <property type="protein sequence ID" value="MFC4724213.1"/>
    <property type="molecule type" value="Genomic_DNA"/>
</dbReference>
<keyword evidence="4" id="KW-0317">Glutathione biosynthesis</keyword>
<comment type="similarity">
    <text evidence="4">Belongs to the gamma-glutamyltransferase family.</text>
</comment>
<organism evidence="6 7">
    <name type="scientific">Glycocaulis abyssi</name>
    <dbReference type="NCBI Taxonomy" id="1433403"/>
    <lineage>
        <taxon>Bacteria</taxon>
        <taxon>Pseudomonadati</taxon>
        <taxon>Pseudomonadota</taxon>
        <taxon>Alphaproteobacteria</taxon>
        <taxon>Maricaulales</taxon>
        <taxon>Maricaulaceae</taxon>
        <taxon>Glycocaulis</taxon>
    </lineage>
</organism>
<dbReference type="InterPro" id="IPR029055">
    <property type="entry name" value="Ntn_hydrolases_N"/>
</dbReference>
<dbReference type="EC" id="3.4.19.13" evidence="4"/>
<evidence type="ECO:0000256" key="3">
    <source>
        <dbReference type="ARBA" id="ARBA00047417"/>
    </source>
</evidence>
<keyword evidence="5" id="KW-0732">Signal</keyword>
<keyword evidence="4" id="KW-0378">Hydrolase</keyword>
<comment type="catalytic activity">
    <reaction evidence="1 4">
        <text>an S-substituted glutathione + H2O = an S-substituted L-cysteinylglycine + L-glutamate</text>
        <dbReference type="Rhea" id="RHEA:59468"/>
        <dbReference type="ChEBI" id="CHEBI:15377"/>
        <dbReference type="ChEBI" id="CHEBI:29985"/>
        <dbReference type="ChEBI" id="CHEBI:90779"/>
        <dbReference type="ChEBI" id="CHEBI:143103"/>
        <dbReference type="EC" id="3.4.19.13"/>
    </reaction>
</comment>
<feature type="chain" id="PRO_5046399245" description="Glutathione hydrolase proenzyme" evidence="5">
    <location>
        <begin position="25"/>
        <end position="590"/>
    </location>
</feature>
<dbReference type="Pfam" id="PF01019">
    <property type="entry name" value="G_glu_transpept"/>
    <property type="match status" value="1"/>
</dbReference>
<protein>
    <recommendedName>
        <fullName evidence="4">Glutathione hydrolase proenzyme</fullName>
        <ecNumber evidence="4">2.3.2.2</ecNumber>
        <ecNumber evidence="4">3.4.19.13</ecNumber>
    </recommendedName>
    <component>
        <recommendedName>
            <fullName evidence="4">Glutathione hydrolase large chain</fullName>
        </recommendedName>
    </component>
    <component>
        <recommendedName>
            <fullName evidence="4">Glutathione hydrolase small chain</fullName>
        </recommendedName>
    </component>
</protein>
<comment type="pathway">
    <text evidence="4">Sulfur metabolism; glutathione metabolism.</text>
</comment>
<comment type="caution">
    <text evidence="6">The sequence shown here is derived from an EMBL/GenBank/DDBJ whole genome shotgun (WGS) entry which is preliminary data.</text>
</comment>
<evidence type="ECO:0000256" key="4">
    <source>
        <dbReference type="RuleBase" id="RU368036"/>
    </source>
</evidence>
<keyword evidence="4 6" id="KW-0808">Transferase</keyword>
<feature type="signal peptide" evidence="5">
    <location>
        <begin position="1"/>
        <end position="24"/>
    </location>
</feature>
<keyword evidence="7" id="KW-1185">Reference proteome</keyword>
<dbReference type="InterPro" id="IPR052896">
    <property type="entry name" value="GGT-like_enzyme"/>
</dbReference>
<keyword evidence="4 6" id="KW-0012">Acyltransferase</keyword>
<name>A0ABV9NC21_9PROT</name>
<dbReference type="SUPFAM" id="SSF56235">
    <property type="entry name" value="N-terminal nucleophile aminohydrolases (Ntn hydrolases)"/>
    <property type="match status" value="1"/>
</dbReference>
<reference evidence="7" key="1">
    <citation type="journal article" date="2019" name="Int. J. Syst. Evol. Microbiol.">
        <title>The Global Catalogue of Microorganisms (GCM) 10K type strain sequencing project: providing services to taxonomists for standard genome sequencing and annotation.</title>
        <authorList>
            <consortium name="The Broad Institute Genomics Platform"/>
            <consortium name="The Broad Institute Genome Sequencing Center for Infectious Disease"/>
            <person name="Wu L."/>
            <person name="Ma J."/>
        </authorList>
    </citation>
    <scope>NUCLEOTIDE SEQUENCE [LARGE SCALE GENOMIC DNA]</scope>
    <source>
        <strain evidence="7">CCUG 62981</strain>
    </source>
</reference>
<evidence type="ECO:0000256" key="1">
    <source>
        <dbReference type="ARBA" id="ARBA00001049"/>
    </source>
</evidence>
<keyword evidence="4" id="KW-0865">Zymogen</keyword>
<dbReference type="InterPro" id="IPR000101">
    <property type="entry name" value="GGT_peptidase"/>
</dbReference>
<comment type="catalytic activity">
    <reaction evidence="2 4">
        <text>glutathione + H2O = L-cysteinylglycine + L-glutamate</text>
        <dbReference type="Rhea" id="RHEA:28807"/>
        <dbReference type="ChEBI" id="CHEBI:15377"/>
        <dbReference type="ChEBI" id="CHEBI:29985"/>
        <dbReference type="ChEBI" id="CHEBI:57925"/>
        <dbReference type="ChEBI" id="CHEBI:61694"/>
        <dbReference type="EC" id="3.4.19.13"/>
    </reaction>
</comment>
<proteinExistence type="inferred from homology"/>
<dbReference type="PANTHER" id="PTHR43881:SF1">
    <property type="entry name" value="GAMMA-GLUTAMYLTRANSPEPTIDASE (AFU_ORTHOLOGUE AFUA_4G13580)"/>
    <property type="match status" value="1"/>
</dbReference>